<organism evidence="1 2">
    <name type="scientific">Lactococcus lactis</name>
    <dbReference type="NCBI Taxonomy" id="1358"/>
    <lineage>
        <taxon>Bacteria</taxon>
        <taxon>Bacillati</taxon>
        <taxon>Bacillota</taxon>
        <taxon>Bacilli</taxon>
        <taxon>Lactobacillales</taxon>
        <taxon>Streptococcaceae</taxon>
        <taxon>Lactococcus</taxon>
    </lineage>
</organism>
<evidence type="ECO:0000313" key="2">
    <source>
        <dbReference type="Proteomes" id="UP001240905"/>
    </source>
</evidence>
<dbReference type="Proteomes" id="UP001240905">
    <property type="component" value="Unassembled WGS sequence"/>
</dbReference>
<sequence>MLLAKAKLAELIIGNVEAPTSAIIQTASKSPRYAESGEPIQGSVTKISCKFVDTNLAKLIEKSGADTSELKTYPLELVGDEQDLIELTASDLIGSEISLKDAKVMLKWEQGQGKNNGGWRGLKLVLDISEKESEGK</sequence>
<evidence type="ECO:0000313" key="1">
    <source>
        <dbReference type="EMBL" id="MDM7545818.1"/>
    </source>
</evidence>
<name>A0AAW7J2E4_9LACT</name>
<protein>
    <recommendedName>
        <fullName evidence="3">Phage protein</fullName>
    </recommendedName>
</protein>
<dbReference type="EMBL" id="JAUCAE010000002">
    <property type="protein sequence ID" value="MDM7545818.1"/>
    <property type="molecule type" value="Genomic_DNA"/>
</dbReference>
<gene>
    <name evidence="1" type="ORF">QUD52_02055</name>
</gene>
<comment type="caution">
    <text evidence="1">The sequence shown here is derived from an EMBL/GenBank/DDBJ whole genome shotgun (WGS) entry which is preliminary data.</text>
</comment>
<dbReference type="RefSeq" id="WP_271891911.1">
    <property type="nucleotide sequence ID" value="NZ_JAUCAE010000002.1"/>
</dbReference>
<evidence type="ECO:0008006" key="3">
    <source>
        <dbReference type="Google" id="ProtNLM"/>
    </source>
</evidence>
<reference evidence="1" key="1">
    <citation type="submission" date="2023-06" db="EMBL/GenBank/DDBJ databases">
        <title>Draft Genome Sequences of lactic acid bacteria strains isolated from fermented milk products.</title>
        <authorList>
            <person name="Elcheninov A.G."/>
            <person name="Klyukina A."/>
            <person name="Zayulina K.S."/>
            <person name="Gavirova L.A."/>
            <person name="Shcherbakova P.A."/>
            <person name="Shestakov A.I."/>
            <person name="Kublanov I.V."/>
            <person name="Kochetkova T.V."/>
        </authorList>
    </citation>
    <scope>NUCLEOTIDE SEQUENCE</scope>
    <source>
        <strain evidence="1">TOM.142</strain>
    </source>
</reference>
<proteinExistence type="predicted"/>
<dbReference type="AlphaFoldDB" id="A0AAW7J2E4"/>
<accession>A0AAW7J2E4</accession>